<proteinExistence type="predicted"/>
<organism evidence="1">
    <name type="scientific">marine metagenome</name>
    <dbReference type="NCBI Taxonomy" id="408172"/>
    <lineage>
        <taxon>unclassified sequences</taxon>
        <taxon>metagenomes</taxon>
        <taxon>ecological metagenomes</taxon>
    </lineage>
</organism>
<name>A0A382Z6J5_9ZZZZ</name>
<sequence>LMTLVTSLTTLRLKGLSRFGDYRSKPLRERAFCCPKRKN</sequence>
<dbReference type="EMBL" id="UINC01181225">
    <property type="protein sequence ID" value="SVD90809.1"/>
    <property type="molecule type" value="Genomic_DNA"/>
</dbReference>
<feature type="non-terminal residue" evidence="1">
    <location>
        <position position="1"/>
    </location>
</feature>
<gene>
    <name evidence="1" type="ORF">METZ01_LOCUS443663</name>
</gene>
<evidence type="ECO:0000313" key="1">
    <source>
        <dbReference type="EMBL" id="SVD90809.1"/>
    </source>
</evidence>
<protein>
    <submittedName>
        <fullName evidence="1">Uncharacterized protein</fullName>
    </submittedName>
</protein>
<feature type="non-terminal residue" evidence="1">
    <location>
        <position position="39"/>
    </location>
</feature>
<dbReference type="AlphaFoldDB" id="A0A382Z6J5"/>
<reference evidence="1" key="1">
    <citation type="submission" date="2018-05" db="EMBL/GenBank/DDBJ databases">
        <authorList>
            <person name="Lanie J.A."/>
            <person name="Ng W.-L."/>
            <person name="Kazmierczak K.M."/>
            <person name="Andrzejewski T.M."/>
            <person name="Davidsen T.M."/>
            <person name="Wayne K.J."/>
            <person name="Tettelin H."/>
            <person name="Glass J.I."/>
            <person name="Rusch D."/>
            <person name="Podicherti R."/>
            <person name="Tsui H.-C.T."/>
            <person name="Winkler M.E."/>
        </authorList>
    </citation>
    <scope>NUCLEOTIDE SEQUENCE</scope>
</reference>
<accession>A0A382Z6J5</accession>